<comment type="caution">
    <text evidence="5">The sequence shown here is derived from an EMBL/GenBank/DDBJ whole genome shotgun (WGS) entry which is preliminary data.</text>
</comment>
<feature type="region of interest" description="Disordered" evidence="4">
    <location>
        <begin position="603"/>
        <end position="640"/>
    </location>
</feature>
<dbReference type="PANTHER" id="PTHR13471:SF0">
    <property type="entry name" value="NUCLEAR EXOSOME REGULATOR NRDE2"/>
    <property type="match status" value="1"/>
</dbReference>
<keyword evidence="3" id="KW-0539">Nucleus</keyword>
<gene>
    <name evidence="5" type="ORF">WJX84_001905</name>
</gene>
<feature type="compositionally biased region" description="Basic and acidic residues" evidence="4">
    <location>
        <begin position="72"/>
        <end position="84"/>
    </location>
</feature>
<evidence type="ECO:0000256" key="3">
    <source>
        <dbReference type="ARBA" id="ARBA00023242"/>
    </source>
</evidence>
<protein>
    <submittedName>
        <fullName evidence="5">Uncharacterized protein</fullName>
    </submittedName>
</protein>
<organism evidence="5 6">
    <name type="scientific">Apatococcus fuscideae</name>
    <dbReference type="NCBI Taxonomy" id="2026836"/>
    <lineage>
        <taxon>Eukaryota</taxon>
        <taxon>Viridiplantae</taxon>
        <taxon>Chlorophyta</taxon>
        <taxon>core chlorophytes</taxon>
        <taxon>Trebouxiophyceae</taxon>
        <taxon>Chlorellales</taxon>
        <taxon>Chlorellaceae</taxon>
        <taxon>Apatococcus</taxon>
    </lineage>
</organism>
<dbReference type="AlphaFoldDB" id="A0AAW1T2M4"/>
<dbReference type="InterPro" id="IPR013633">
    <property type="entry name" value="NRDE-2"/>
</dbReference>
<dbReference type="PANTHER" id="PTHR13471">
    <property type="entry name" value="TETRATRICOPEPTIDE-LIKE HELICAL"/>
    <property type="match status" value="1"/>
</dbReference>
<dbReference type="GO" id="GO:0031048">
    <property type="term" value="P:regulatory ncRNA-mediated heterochromatin formation"/>
    <property type="evidence" value="ECO:0007669"/>
    <property type="project" value="TreeGrafter"/>
</dbReference>
<evidence type="ECO:0000313" key="5">
    <source>
        <dbReference type="EMBL" id="KAK9864041.1"/>
    </source>
</evidence>
<comment type="subcellular location">
    <subcellularLocation>
        <location evidence="1">Nucleus</location>
    </subcellularLocation>
</comment>
<name>A0AAW1T2M4_9CHLO</name>
<evidence type="ECO:0000256" key="1">
    <source>
        <dbReference type="ARBA" id="ARBA00004123"/>
    </source>
</evidence>
<reference evidence="5 6" key="1">
    <citation type="journal article" date="2024" name="Nat. Commun.">
        <title>Phylogenomics reveals the evolutionary origins of lichenization in chlorophyte algae.</title>
        <authorList>
            <person name="Puginier C."/>
            <person name="Libourel C."/>
            <person name="Otte J."/>
            <person name="Skaloud P."/>
            <person name="Haon M."/>
            <person name="Grisel S."/>
            <person name="Petersen M."/>
            <person name="Berrin J.G."/>
            <person name="Delaux P.M."/>
            <person name="Dal Grande F."/>
            <person name="Keller J."/>
        </authorList>
    </citation>
    <scope>NUCLEOTIDE SEQUENCE [LARGE SCALE GENOMIC DNA]</scope>
    <source>
        <strain evidence="5 6">SAG 2523</strain>
    </source>
</reference>
<keyword evidence="6" id="KW-1185">Reference proteome</keyword>
<dbReference type="EMBL" id="JALJOV010000399">
    <property type="protein sequence ID" value="KAK9864041.1"/>
    <property type="molecule type" value="Genomic_DNA"/>
</dbReference>
<dbReference type="GO" id="GO:0071013">
    <property type="term" value="C:catalytic step 2 spliceosome"/>
    <property type="evidence" value="ECO:0007669"/>
    <property type="project" value="TreeGrafter"/>
</dbReference>
<feature type="compositionally biased region" description="Basic and acidic residues" evidence="4">
    <location>
        <begin position="22"/>
        <end position="31"/>
    </location>
</feature>
<accession>A0AAW1T2M4</accession>
<feature type="region of interest" description="Disordered" evidence="4">
    <location>
        <begin position="533"/>
        <end position="576"/>
    </location>
</feature>
<evidence type="ECO:0000256" key="2">
    <source>
        <dbReference type="ARBA" id="ARBA00009265"/>
    </source>
</evidence>
<sequence length="1181" mass="128758">MAQANASLAFSSFNLDSFQQQQHHEQAERHARLQQLAEHSSDSDDDLGQNEAAAVAQRPSQLAAAASEDLETQTRKHEEMLLISDRNSEDELRRADARAAAAGLDVPVEFSIIEETPNLRKLTCEDRLRDAALLGLPGPSIDDFVAYRPPRRRTWQSTFDRRGLSDRDRVRLRFGQLKQLPRFFLRNAQSKTRKGKRRPTFLVGLKQHQLAAKSVQQKSGSSSLKLPPPSFVGLEQDEQAATQGVEEWIQARNNEFIKALHHDKANVQLWLECAAFQDTARDLRNSCRDPRISLKFTPAQERQKHGALKLSLLNDAPPIVRQDEGWLRALLSASLQKAGEDFRAAQAEWDGLLESGPGQHAVVWLEYLQWRRTMSDTFHFEEVIQEHANAMQMLAAARDAAVQAGSASSIASLDAGLVEIALAACQLTIQAGHTELGVARIQALLEFACLTNVYAAPGHLERMLEHFEAFYQSSEAQPGKEGAAGFGAWAASNGRKLPEGLPGQIVTEPDMAEEEEPGGWSGWQELLPEVPAEEAADSALQKQDKKELAFTDEDSELENVSGSEVDEESPDATDPAALTEAEAAAAAEVPAAQVLELWAQNETTLEQEEWMPRRSLAPDEEMDDEDESNPDVRESRPCGSSHVPFEAIKQLLVLTGSLEQQRTVMLMILKLLQLPLGLWRSSNQASAMPDHFCPYTAGLLAHWHTDADLVAFADSIHHGASVPAAGAALHWAQPLLSEKAWWQVNESRRHFAALMLQHCVRSQHGHDPSLCRALMLVEAYGGTDALVTGMTGTAQNHFANAGRARTSAASLLGEDSGNYSLYAALGWLLSLAGQHKEASKVLNGSLLALEADSQAVQATYRAHLVKTLAESELRRKSSDATARALHILFWLGSGGTFVPFKASKGGALPITDDSTLRRVRKGFQQRLSAEMAAAAGQDLPMPTAALVECYALLERLQDGSGPAGSHPGMDAAVGICTNAVSACATEARRASANCEALETRCCVLLLRTACQGACLPARARQAITSALNVYPRSPTLLLLHSRAGLLAHQGSRLRLDLWTTAEKDAANVPLWLLLVAVEGHMVAEAPRLLDVLKRAVQAQGSTASPLLHRLLMACAVKMGKVERGRAARCMAACPGVKSVWLDALPHANNNRPAMGIRAVRQKGLRIRSNYMEAVYEASLAV</sequence>
<proteinExistence type="inferred from homology"/>
<feature type="compositionally biased region" description="Acidic residues" evidence="4">
    <location>
        <begin position="618"/>
        <end position="629"/>
    </location>
</feature>
<dbReference type="Pfam" id="PF08424">
    <property type="entry name" value="NRDE-2"/>
    <property type="match status" value="1"/>
</dbReference>
<dbReference type="GO" id="GO:1902369">
    <property type="term" value="P:negative regulation of RNA catabolic process"/>
    <property type="evidence" value="ECO:0007669"/>
    <property type="project" value="TreeGrafter"/>
</dbReference>
<dbReference type="Proteomes" id="UP001485043">
    <property type="component" value="Unassembled WGS sequence"/>
</dbReference>
<evidence type="ECO:0000313" key="6">
    <source>
        <dbReference type="Proteomes" id="UP001485043"/>
    </source>
</evidence>
<feature type="region of interest" description="Disordered" evidence="4">
    <location>
        <begin position="19"/>
        <end position="84"/>
    </location>
</feature>
<evidence type="ECO:0000256" key="4">
    <source>
        <dbReference type="SAM" id="MobiDB-lite"/>
    </source>
</evidence>
<comment type="similarity">
    <text evidence="2">Belongs to the NRDE2 family.</text>
</comment>